<evidence type="ECO:0000256" key="4">
    <source>
        <dbReference type="PROSITE-ProRule" id="PRU00192"/>
    </source>
</evidence>
<dbReference type="PROSITE" id="PS51216">
    <property type="entry name" value="NEBULIN"/>
    <property type="match status" value="146"/>
</dbReference>
<keyword evidence="1 4" id="KW-0728">SH3 domain</keyword>
<feature type="region of interest" description="Disordered" evidence="5">
    <location>
        <begin position="7216"/>
        <end position="7246"/>
    </location>
</feature>
<evidence type="ECO:0000256" key="3">
    <source>
        <dbReference type="ARBA" id="ARBA00023203"/>
    </source>
</evidence>
<dbReference type="STRING" id="246437.L9JF82"/>
<dbReference type="PANTHER" id="PTHR11039:SF37">
    <property type="entry name" value="NEBULIN"/>
    <property type="match status" value="1"/>
</dbReference>
<dbReference type="FunCoup" id="L9JF82">
    <property type="interactions" value="77"/>
</dbReference>
<dbReference type="InParanoid" id="L9JF82"/>
<dbReference type="SMART" id="SM00326">
    <property type="entry name" value="SH3"/>
    <property type="match status" value="1"/>
</dbReference>
<gene>
    <name evidence="7" type="ORF">TREES_T100017287</name>
</gene>
<reference evidence="8" key="1">
    <citation type="submission" date="2012-07" db="EMBL/GenBank/DDBJ databases">
        <title>Genome of the Chinese tree shrew, a rising model animal genetically related to primates.</title>
        <authorList>
            <person name="Zhang G."/>
            <person name="Fan Y."/>
            <person name="Yao Y."/>
            <person name="Huang Z."/>
        </authorList>
    </citation>
    <scope>NUCLEOTIDE SEQUENCE [LARGE SCALE GENOMIC DNA]</scope>
</reference>
<feature type="domain" description="SH3" evidence="6">
    <location>
        <begin position="7299"/>
        <end position="7358"/>
    </location>
</feature>
<dbReference type="Proteomes" id="UP000011518">
    <property type="component" value="Unassembled WGS sequence"/>
</dbReference>
<dbReference type="InterPro" id="IPR035629">
    <property type="entry name" value="Nebulin_SH3"/>
</dbReference>
<keyword evidence="2" id="KW-0677">Repeat</keyword>
<accession>L9JF82</accession>
<dbReference type="SMART" id="SM00227">
    <property type="entry name" value="NEBU"/>
    <property type="match status" value="199"/>
</dbReference>
<dbReference type="Gene3D" id="2.30.30.40">
    <property type="entry name" value="SH3 Domains"/>
    <property type="match status" value="1"/>
</dbReference>
<dbReference type="Pfam" id="PF00880">
    <property type="entry name" value="Nebulin"/>
    <property type="match status" value="115"/>
</dbReference>
<keyword evidence="8" id="KW-1185">Reference proteome</keyword>
<dbReference type="InterPro" id="IPR013998">
    <property type="entry name" value="Nebulin-like"/>
</dbReference>
<feature type="region of interest" description="Disordered" evidence="5">
    <location>
        <begin position="7273"/>
        <end position="7295"/>
    </location>
</feature>
<dbReference type="GO" id="GO:0030018">
    <property type="term" value="C:Z disc"/>
    <property type="evidence" value="ECO:0007669"/>
    <property type="project" value="InterPro"/>
</dbReference>
<dbReference type="InterPro" id="IPR036028">
    <property type="entry name" value="SH3-like_dom_sf"/>
</dbReference>
<dbReference type="InterPro" id="IPR055297">
    <property type="entry name" value="NEBU/NEBL"/>
</dbReference>
<protein>
    <submittedName>
        <fullName evidence="7">Nebulin</fullName>
    </submittedName>
</protein>
<dbReference type="CDD" id="cd11933">
    <property type="entry name" value="SH3_Nebulin_C"/>
    <property type="match status" value="1"/>
</dbReference>
<evidence type="ECO:0000313" key="8">
    <source>
        <dbReference type="Proteomes" id="UP000011518"/>
    </source>
</evidence>
<dbReference type="EMBL" id="KB321008">
    <property type="protein sequence ID" value="ELW48974.1"/>
    <property type="molecule type" value="Genomic_DNA"/>
</dbReference>
<dbReference type="FunFam" id="2.30.30.40:FF:000007">
    <property type="entry name" value="nebulin isoform X1"/>
    <property type="match status" value="1"/>
</dbReference>
<evidence type="ECO:0000256" key="2">
    <source>
        <dbReference type="ARBA" id="ARBA00022737"/>
    </source>
</evidence>
<dbReference type="PANTHER" id="PTHR11039">
    <property type="entry name" value="NEBULIN"/>
    <property type="match status" value="1"/>
</dbReference>
<feature type="region of interest" description="Disordered" evidence="5">
    <location>
        <begin position="34"/>
        <end position="67"/>
    </location>
</feature>
<dbReference type="InterPro" id="IPR001452">
    <property type="entry name" value="SH3_domain"/>
</dbReference>
<dbReference type="GO" id="GO:0071691">
    <property type="term" value="P:cardiac muscle thin filament assembly"/>
    <property type="evidence" value="ECO:0007669"/>
    <property type="project" value="TreeGrafter"/>
</dbReference>
<dbReference type="GO" id="GO:0051015">
    <property type="term" value="F:actin filament binding"/>
    <property type="evidence" value="ECO:0007669"/>
    <property type="project" value="InterPro"/>
</dbReference>
<dbReference type="SUPFAM" id="SSF50044">
    <property type="entry name" value="SH3-domain"/>
    <property type="match status" value="1"/>
</dbReference>
<name>L9JF82_TUPCH</name>
<evidence type="ECO:0000313" key="7">
    <source>
        <dbReference type="EMBL" id="ELW48974.1"/>
    </source>
</evidence>
<evidence type="ECO:0000256" key="1">
    <source>
        <dbReference type="ARBA" id="ARBA00022443"/>
    </source>
</evidence>
<keyword evidence="3" id="KW-0009">Actin-binding</keyword>
<evidence type="ECO:0000259" key="6">
    <source>
        <dbReference type="PROSITE" id="PS50002"/>
    </source>
</evidence>
<proteinExistence type="predicted"/>
<evidence type="ECO:0000256" key="5">
    <source>
        <dbReference type="SAM" id="MobiDB-lite"/>
    </source>
</evidence>
<dbReference type="InterPro" id="IPR000900">
    <property type="entry name" value="Nebulin_repeat"/>
</dbReference>
<organism evidence="7 8">
    <name type="scientific">Tupaia chinensis</name>
    <name type="common">Chinese tree shrew</name>
    <name type="synonym">Tupaia belangeri chinensis</name>
    <dbReference type="NCBI Taxonomy" id="246437"/>
    <lineage>
        <taxon>Eukaryota</taxon>
        <taxon>Metazoa</taxon>
        <taxon>Chordata</taxon>
        <taxon>Craniata</taxon>
        <taxon>Vertebrata</taxon>
        <taxon>Euteleostomi</taxon>
        <taxon>Mammalia</taxon>
        <taxon>Eutheria</taxon>
        <taxon>Euarchontoglires</taxon>
        <taxon>Scandentia</taxon>
        <taxon>Tupaiidae</taxon>
        <taxon>Tupaia</taxon>
    </lineage>
</organism>
<dbReference type="PRINTS" id="PR00510">
    <property type="entry name" value="NEBULIN"/>
</dbReference>
<sequence length="7358" mass="851910">MADDEEYEEVVEYYTEETIYEEVPGETITEVYETTTTRTISDYEQSEPSKPALAQPEPGKPVERKKVIRKKVDSSKFMTPYIAHSQKMQNLFSPNKYKENYEKAKGQPYASTTDTPELRRIKKVQDQLSEVKYRMDGDVAKTICHVDEKAKDIEHAKKVSQQVSKVLYKQNWEDTKDKYLLPPDAPELVQAVKNTAMFSKKLYTEDWEADKSLFYPYNDSPELRRVAQAQKALSDIAYKKGLAEQQSQFTPLPDPPDIEFAKKVTNQVSKQKYKEDYENKIKGKWSETPCFEIANARMNADNISTRKYQEEFENMKDQIYFMQTETPEYKVNKQAGVAASKVKYKEDYEKNKAKADYNVLPASENPLLRQLKAAGNALSDKLYKENYEKTKAKSINYCETPKFQLDSVLQNFSSDTKYKDSYLKNILGHYVGSFEDPYHSHCMKVTAQNSDKNYKAEYEEDRGKGFFPQTITQEYEAIKKLDQCKDHTYKVHPDKTKFTQVTDSPVLVQAQVNSKQLSDLNYKAKHESEKFKCHIPPDTPALIQHKVNAYNLSDNVYKQDWEKSKAKKFDIKVDAIPLLAAKANSKNASDVMYKKDYEKNKGKMIGALSINDDPKILHSLKTAKNQSDNVYKQDWEKSKAKKFDIKVDAIPLLAAKANSKNASDVMYKKDYEKNKGKMIGALSINDDPKILHSLKTAKNQSDRLYKENYEKTKAKSMNYCETPKYQLDTLLKNFSEAKYKDSYVKNMLGHYLGSFEDPYQTHCMKVSAQNSDKNYKAEYEEDKGKCYFPQTITQEYEAIKKLDQCKDHTYKVHPDKTKFTAVTDTPVLLQAQLNTKQLSDLNYKAKHEGEKFKCHVPADAPEFIQHRVNAYNLSDNVYKQDWEKSKAKKFDIKVDAIPLLAAKANSKNASDREYRKDYEKSKTVYTAPLDMLQVTQAKKSQAIASDVDYKHLLHNYSYPPDSINVDLAKKAYALQSDVEYKADYNSWMKGCGWVPFGSLEMEKAKRASDILNEKKYRQHPDTLKFTSIEDAPITVQSKINQAQRSDIVYKAKGEEILHKYNLPADLPQFIQAKVNAYNISENMYKADLKDLSKKGYDLRTDAIPIKAAKAARQAASDVQYKKDYEKAKGKMVGFQSLQDDPKLVHYMNVAKIQSDREYKKDYEKTKTKYNTPHDMFNVVAAKKAQDVVSNVNYKHALHHYTYLPDAMDLELSKNMMQIQSDNAYKEDYNTWMKGIGWIPIGSLDVEKVKKAGDALNEKKYRQHPDTLKFTSIVDSPVMVQAKQNTQQVSDILYKAKGEDVKHKYTISPDLPQFLQAKCNAYNISDVCYKRDWHDLIAKGNNVLGDAIPITAAKSSRNIASDYKYKEAYEKSKGKHVGFRSLQDDPKLVHYMNVAKLQSDREYKKNYENTKTSYHTPGDMVSITAAKMAQDVATNVNYKQPIHHYTYLPDAMSLEHTRNANQIQSDNVYKDEYNNFFKGIGWIPIGSLEVEKAKKAGDALNERKYRQHPDTIKFTSVPDSMGMVLAQQNTKQLSDLNYKVEGEKLKHKYTMDPEVPQFIQAKVNALNMSDAHYKADWKKIIAKGYDLRPDAIPIVAAKSSRNIASDCKYKEAYEKAKGKQIGFLSLQDDPKLVHYMHVAKIQSDREYKKGYEASKTRYHTPLDMLSVTAAKKSQEVATNANYKQPFHNYTLLPDALNVEHSRNAMQIQSDNLYKSDFTNWMKGIGWVPIESLEVEKAKKAGEILSEKKYRQHPEKLKFTYSMDTMEQALNKSNKLTMDKRRYTEKWNKDKTTIHVMPDTPDILLSRVNQITMSDKLYKAGWEEEKKKGYDLRPDAIPIKAARASRDIASDYKYKQAYEQAKGKHIGFRSLEDDPKLVHFMQVAKMQSDREYKKAYEKSKTSFHTPVDMFSVVAAKKSQEVATNANYRNIIHTYNMLPDAMSFELAKNMMQIQSDNQYKADYADFMKGIGWLPLGSLEAEKNKKAMEIISEKKYRQHPDTLKYSTLMDSMNMVLAQNNAKIMNEHLYKQAWEADKTKIHIMPDIPQIILAKANAINMSDKLYKLSLEESKKKGYDLRTDAIPIKAAKASRDIASDYKYKYNYEKEKGKMVGFRSLEDDPKLVHSMQVAKMQSDREYKKNYEKTKTSYHTPKDMLSVTAAKDAQANITNTNYKRLIHKYILLPDAMNIELTRNMGHIQSNNEYKQDYNEWYKGLGWSPAGSLEVEKAKKATEYASDQKYRQHPSNFQFKKLTDSMDMVLAKQNAHTMNKHLYTVDWNKDKTKIHVMPDTPEIIQAKQNKTLYSQKLYKLGWEEALKKGYDLPLDAISVQLAKASRDIASDFKYKQGYRKQLGHHIGFRSLQDDPKLVLSMNVAKMQSEREYKKDFEKWKTKYTSPVDMLGVVLAKKCQALVSDVDYKNYLHQWTCLPDQNDVIQAKKVYELQSENIYKSDLEWLKGIGWSPLGSLEAEKNKRASEIISEKKYRQPPDRNKFTSIPDAMDIVLAKTNAKNRSDRLYREAWDKDKTQIHIMPDTPDIILAKANLINTSDKLYRMGYEELKKKGYDLPVDAIPIKAAKASREIASEYKYKDGYRKQLGHHIGARNIKDDPKMMWSMHVAKIQSDREYKKDFEKWKTKFSSPVDMLGVVLAKKCQTLVSDVDYKNYLHQWTCLPDQNDVIHARQAYDLQSDNLYKADLQWLKGIGWITSGSLEDEKNKRATQILSDHVYRQHPDKLKFSLLMDSMPMVLAKNNAITMNHRLYTEAWDKDKTTVHIMPDTPEVLLAKQNKINYSEKLYKLGLEEARKKGYDMRLDAIPIKAAKASRDIASEFKYKEGYRKQLGHHIGARDIKDDPKMMWSMHVAKIQSDREYKKDFEKWKTKFSSPVDMLGVVLAKKCQALVSDVDYKNYLHQWTCLPDQNDVIHARQAYDLQSDNMYKSDLQWMRGIGWVPIGSLDVEKCKRATEILSDKVYRQPPDKFKFTSVTDSLEQVLAKNNAITMNKRLYTEAWDKDKTQIHIMPDTPEIMLARMNKINYSESLYKLANEEAKKKGYDLRSDAIPIVAAKASRDIISDYKYKDGYRKQLGHHIGARDIKDDPKMMWSMHVAKIQSDREYKKDFEKWKTKFSSPVDMLGVVLAKKCQALVSDVDYKNYLHQWTCLPDQNDVIHARQAYDLQSDNVYKSDLQWLKGIGWVPIGSLDVVKCKRAAEILSDNIYRQPPDKLKFTSVTDSLEQVLAKNNAITMNKRLYTEAWDKDKTQIHIMPDTPEIMLARQNKINYSESLYKLANEEAKKKGYDLRSDAIPIVAAKASRDIASDYKYKDGYRKQLGHHIGARDIKDDPKMMWSMHVAKIQSDREYKKDFEKWKTKFSSPVDMLGVVLAKKCQALVSDVDYKNYLHQWTCLPDQNDVIHARQAYDLQSDNIYKSDLQWLKGIGWVPIGSLDVVKCKRAAEILSDNIYRQPPDKLKFTSVTDSLEQVLAKNNAITMNKRLYTEAWDKDKTQVHIMPDTPEIMLARQNKINYSESLYRQAMEEAKKEGYDLRSDAIPIVAAKASRDIASDYKYKEAYRKQLGHHIGARAIHDDPKMMWSLHIAKVQSDREYKKEFEKYKTRYSSPVDMLGIVLAKKCQTLVSDVDYKHLLHEWTCLPDQNDVIQARKAYDLQSDNLYKADLEWMRGIGWVPIGSLEVVKAKRATEILSDNIYRQRPDTLKFTSITDSLEQVLAKNNAINMNKRLYTEAWENDKKTIHVMPDTPEIMLAKLNRINYSDKLYKLALEESKKEGYDLRLDAIPIQAAKASRDIASDYKYKEGYRKQLGHHIGARNIKDDPKMMWSIHVAKIQSDREYKKDFEKWKTKFSSPVDMLGVVLAKKCQILVSDIDYKHPLHEWTCLPDQNDVIQARKAYDLQSDAIYKADLEWLRGIGWVPIGSVEVEKVKRAGEILSDRKYRQPADQLKFTCITDTPEIVLAKNNALTMSKHLYTEAWDADKTSIHVMPDTPEILLAKSNSANISQKLYTKGWDESKMKDYDLREDAIPIKSAKASRDIASDYKYKEAYEKQKGHHIGAQSVEDDPRIMCAIHAGKIQSEREYKKDFQKWKTKFSSPVDMLGLVLAKKCQTLVSDVDYRNYLHHWTCLPDQNDVIQARKAYDLQSDNVYKADLEWLRGIGWMPEGSVEMTRVKGAQDLLNERLYRTRPEALKFTCIVDTPEVVLAKANSLQMSDKLYQEAWNKDKTNISIPSDTPVMLQAQINALQVSNKLYQKDWDEAKQKGYDIRADAIEIKHAKASREIASEYKYKEGYRKQLGHHVGFRTLQDDPKLVWSIHAAKIQSDREYKKAYEKSKGIHNTPLDMMSIVQAKKCQVLVSDVDYRNYLHQWTCLPDQNDVIQAKKAYELQSDNVYKSDLEWMKGIGWLPEGSVEVMRVKNAQNLLNERLYRIRPEALKFTSIVDTPEVVLAKTNALQISEPLYRDAWDKEKANVNVPADTPLMLQSKLNAIQISNKQYQQAWEDVKMTGYDLRADAIGIQHAKASRDIASDYLYKTAYEKQKGHYIGCRNAKEDPKLVWAANVLKMQNDRLYKKAYNDHKAKITIPADMVSINAAKEGQALASDVDYRQYLHQWSCFPDQNDVIQARKAYDLQSDAIYKADLEWLRGIGWMPEGSPEVLRVKNAQEILCDSVYRTPVVNLKYTSIVDTPEVVLAKSNAENISIPKYREVWDKDKTSIHIMPDTPEINLARANALNVSNKIYREGWDEVKMSCDVRLDAIPIQAAKASREIASDYKYKLDHEKQKGHYVGTLTARDDNKIRWALIAGKIQNEREYRLQWAKWKTKFQSPADMLSILHSKKCQTLVSDIDYRNYLHQWTCMPDQNDVIQAKKAYELQSDAVYKADLEWLRGIGWMPNDSVSVNHAKHAADIFSEKKYRTKIETLNFTPVDDRVDYVTAKQSGEILDDIKYRKDWNAIKSQYTLTETPLLHTAQEAARILDQYLYKEGWEKQKATGYILPPDAVPFVHAHHSSDVQSEVMCPDVDVVHSAKQPCAQELPSAKKKYRTKIETLNFTPVDDRVDYVTAKQSGEILDDIKYRKDWNAIKSQYTLTETPLLHTAQEAARILDQYLYKEGWEKQKATGYILPPDAVPFVHAHHSSDVQSELKYKAEHVKQKGHYVGVPTMRDDPKLVWFEHAGQIQNDRLYKEDYHKTKAKINIPADMVSVVAAKEGQNLVSDIDYRNYLRQWTCHPDQNDVIQARKAYDLQSDNVYKADLEWLRGIGWIPLDSVDHVRVTKNQEMVNQVKYKETFNKAKGKYTFSPDTPHISHSKDMGKLYSTLKYKETYEKQKGHYLAGKVIGEFPGVVHCLDFQKMRSVLNYRKNYEDTKANVHIPNDMMNHVLAKRCQYILSDLEYRHYFHQWTSLPEEPKVIHARNAQEILSDNVYKDDLNWLKGIGCYVWDTPQILHAKKSYDLQSQLQYTAAGKENLQNYNLVTDTPVYVTALQSGINASEVKYKENYHQIKDKYTTVLETVDYDRTKNLKSLYSSNLYKEAWDRVKATSYILPSSTLSLTHAKNQKHLASHIKYREEYEKFKALYTLPRSVDDDPNTARCLRVGKLNIDRLYRSVYEKNKMKIHTVPDMVEMVTAKDSQKKVSEIDYRLHLHEWICHPDLQVNSHVRKVTDQISDIVYKDDLNWLKGIGCYVWDTPEILHAKHAYDLRNDIKYKAHVQKTRNDYKLVMDTPVYVQAVKSGKQLSDAVYHHDYVHSVRGKVAPTTKTVDLDRALHAYKLQSENLYKTSLRTLPTGYRLPVDTPHFKHSKDTRYMSSYFKYKEAYEHIKANGYTLGPKDVPFVHVRRVNNVTSERLYRELYHKLKDKIHTTPDTPEIRQVKKTQEAVSELIYKSDFFKMQGHMISLPYTPQVVHCRYVGDITSDIKYKEDLQILRGLGCFLYDTPDMVRSRHLRKLWSNYLYTDNARKMRDKYKVVLDTPEYRKVQELKTHLSELVYRAAGKKQKSIFTSVPDTPDLLRAKRGQKLQSQLVYRAAGKKQKSIFTSVPDTPDLLRAKRGQKLQSQYLYVELATKERPHHHAGNQTTALKHAKDVKDMVSEKKYKIQYEKMKDKYTPVPDTPILIRAKKAYWNASDLRYKETFEKTKGKYHTVKDALDIVYHRKVTDDISKVKYKENYMSQLGIWRSIPDRPEHFHHRAVTDAVSDVKYKEDLTWLKGIGCYAYDTPDFTLAEQNKTLYSKYKYKEVFERTKSNFKYVADSPINKHFKYATQLMNEKKYRADYEQRKDKYHLVVDEPRHLLAKTAGDQISQIKYRKKYEKSKDKFTSVVDTPEHLRTTKVNKQISDILYKLEYNKAKPRGYTTIHDTPMLLHVRKVKDEVSDLKYKEVYERTKSNCTIEPDAVHIKAAKDAYKVNTNLDYKKQYEANKAHWKWTPDRPDFIQAAKSSLQQSDFEYKLDREFLKGCKLSVTDDKNTVLALKNTIIESDLKYKEKHVKERGTCHAVPDTPQILLAKTVSNLVSENKYKDHVKKHLAQGSYTTLPETRDTVHVKEVTKHVSDTNYKKKFVKEKGKSNYSIMLEPPDVKHAMDVAKKQSDVAYRKDAKENLHYTTVADRPDIKKATQAAKQASEVEYRAKHRKEGSHGLSMLGRPDIEMAKKAARLSSQVKYRENFDKEKGKAPKYNPKDSQLYKVMKDANNLASEVKYKADLKKLHKPVTDMKESLIMNHVLNTSQLASSYQYKKNYEKSKGHYHTIPDNLEQLHLKEATELQSIVKYKEKYEKERGKPMLDFETPTYITAKESQQMQSGKEYRKDLEESIRGRGLTEMEDTPDMLRAKNATQILNEKEYKRDLELEVKGRGLNAMANETPDFMRARNATDIASQIKYKQSAEMEKANFTSVVDTPEIIHAQQVKNLSSQKKYKEDAEKSMSYYETVLDTPEMQRVRENQKNFSLVKYKEAIGQGTPIPDLPEVKRVKETQKHISSVMYKENLGTGIPTTVTPEIERVKRNQENFSSVLYKENVGKGTPTPITPEMERVKRNQENFSSVLYKENMGKGTPLPITPEMERVKHNQENISSVLYKENMRKATPTPVTPEMERAKRNQENISSVLYSDSFRKQIQGKAAYVLDTPEMRRVRETQRHISTVKYHEDFEKHKGCFTPVVTDPITERVKKNTQDFSDINYRGIQRKVVEMEQKRNDQDQETVTGLRVWRTNPGSVFDYDPAEDNIQSRSLHLINVQAQRRSREQSRSASALSISGGEEKSEHSEAADHHLSTYSDGGIIFSTTSTAYKHAKATELPQQRSSSVATQQTTVSSIPSHPSTAGKIFRAMYDYMAADADEVSFKDGDAIVNVQAIDEGWMYGTVQRTGRTGMLPANYVEAI</sequence>
<reference evidence="8" key="2">
    <citation type="journal article" date="2013" name="Nat. Commun.">
        <title>Genome of the Chinese tree shrew.</title>
        <authorList>
            <person name="Fan Y."/>
            <person name="Huang Z.Y."/>
            <person name="Cao C.C."/>
            <person name="Chen C.S."/>
            <person name="Chen Y.X."/>
            <person name="Fan D.D."/>
            <person name="He J."/>
            <person name="Hou H.L."/>
            <person name="Hu L."/>
            <person name="Hu X.T."/>
            <person name="Jiang X.T."/>
            <person name="Lai R."/>
            <person name="Lang Y.S."/>
            <person name="Liang B."/>
            <person name="Liao S.G."/>
            <person name="Mu D."/>
            <person name="Ma Y.Y."/>
            <person name="Niu Y.Y."/>
            <person name="Sun X.Q."/>
            <person name="Xia J.Q."/>
            <person name="Xiao J."/>
            <person name="Xiong Z.Q."/>
            <person name="Xu L."/>
            <person name="Yang L."/>
            <person name="Zhang Y."/>
            <person name="Zhao W."/>
            <person name="Zhao X.D."/>
            <person name="Zheng Y.T."/>
            <person name="Zhou J.M."/>
            <person name="Zhu Y.B."/>
            <person name="Zhang G.J."/>
            <person name="Wang J."/>
            <person name="Yao Y.G."/>
        </authorList>
    </citation>
    <scope>NUCLEOTIDE SEQUENCE [LARGE SCALE GENOMIC DNA]</scope>
</reference>
<feature type="compositionally biased region" description="Low complexity" evidence="5">
    <location>
        <begin position="7277"/>
        <end position="7292"/>
    </location>
</feature>
<dbReference type="PROSITE" id="PS50002">
    <property type="entry name" value="SH3"/>
    <property type="match status" value="1"/>
</dbReference>
<dbReference type="Pfam" id="PF14604">
    <property type="entry name" value="SH3_9"/>
    <property type="match status" value="1"/>
</dbReference>
<feature type="compositionally biased region" description="Basic and acidic residues" evidence="5">
    <location>
        <begin position="7236"/>
        <end position="7246"/>
    </location>
</feature>